<dbReference type="EMBL" id="JADGJH010000728">
    <property type="protein sequence ID" value="KAJ3123589.1"/>
    <property type="molecule type" value="Genomic_DNA"/>
</dbReference>
<keyword evidence="4" id="KW-1185">Reference proteome</keyword>
<sequence length="327" mass="35984">MERSNSLRRNGSVRRNKTAVKTEIFQMLDGLLDSIAYDLESLGENSSANIADDDSTRRKQTLTPPIEIATETGNEFSTVMAEKPLMNGFLSKQFRTSGEGGIQWKSRFLVLRRDRRLLVYRSTTNPLAQPQASLVPRSAIGLYDEAANAWLLVVVSDDNCRKWTLRCEDISEILLWTDAINSISRDDGSSSVGSFESPGAPSLSSPTTTSVSDAASGSSAVYSPRPYTHRELPPIRSREKSPVGEFANTRSAALSSSNSRFGGFSSSNSRFLDDSYFDNAPPPVPQIPSEVFFMKAAVGNGNISPASRPVPVRQMNRKFYTKKSDNF</sequence>
<evidence type="ECO:0000313" key="3">
    <source>
        <dbReference type="EMBL" id="KAJ3123589.1"/>
    </source>
</evidence>
<organism evidence="3 4">
    <name type="scientific">Physocladia obscura</name>
    <dbReference type="NCBI Taxonomy" id="109957"/>
    <lineage>
        <taxon>Eukaryota</taxon>
        <taxon>Fungi</taxon>
        <taxon>Fungi incertae sedis</taxon>
        <taxon>Chytridiomycota</taxon>
        <taxon>Chytridiomycota incertae sedis</taxon>
        <taxon>Chytridiomycetes</taxon>
        <taxon>Chytridiales</taxon>
        <taxon>Chytriomycetaceae</taxon>
        <taxon>Physocladia</taxon>
    </lineage>
</organism>
<dbReference type="AlphaFoldDB" id="A0AAD5XD59"/>
<feature type="region of interest" description="Disordered" evidence="1">
    <location>
        <begin position="303"/>
        <end position="327"/>
    </location>
</feature>
<comment type="caution">
    <text evidence="3">The sequence shown here is derived from an EMBL/GenBank/DDBJ whole genome shotgun (WGS) entry which is preliminary data.</text>
</comment>
<dbReference type="PROSITE" id="PS50003">
    <property type="entry name" value="PH_DOMAIN"/>
    <property type="match status" value="1"/>
</dbReference>
<name>A0AAD5XD59_9FUNG</name>
<dbReference type="SMART" id="SM00233">
    <property type="entry name" value="PH"/>
    <property type="match status" value="1"/>
</dbReference>
<dbReference type="SUPFAM" id="SSF50729">
    <property type="entry name" value="PH domain-like"/>
    <property type="match status" value="1"/>
</dbReference>
<dbReference type="Gene3D" id="2.30.29.30">
    <property type="entry name" value="Pleckstrin-homology domain (PH domain)/Phosphotyrosine-binding domain (PTB)"/>
    <property type="match status" value="1"/>
</dbReference>
<feature type="region of interest" description="Disordered" evidence="1">
    <location>
        <begin position="187"/>
        <end position="243"/>
    </location>
</feature>
<dbReference type="Pfam" id="PF00169">
    <property type="entry name" value="PH"/>
    <property type="match status" value="1"/>
</dbReference>
<gene>
    <name evidence="3" type="ORF">HK100_011552</name>
</gene>
<accession>A0AAD5XD59</accession>
<protein>
    <recommendedName>
        <fullName evidence="2">PH domain-containing protein</fullName>
    </recommendedName>
</protein>
<reference evidence="3" key="1">
    <citation type="submission" date="2020-05" db="EMBL/GenBank/DDBJ databases">
        <title>Phylogenomic resolution of chytrid fungi.</title>
        <authorList>
            <person name="Stajich J.E."/>
            <person name="Amses K."/>
            <person name="Simmons R."/>
            <person name="Seto K."/>
            <person name="Myers J."/>
            <person name="Bonds A."/>
            <person name="Quandt C.A."/>
            <person name="Barry K."/>
            <person name="Liu P."/>
            <person name="Grigoriev I."/>
            <person name="Longcore J.E."/>
            <person name="James T.Y."/>
        </authorList>
    </citation>
    <scope>NUCLEOTIDE SEQUENCE</scope>
    <source>
        <strain evidence="3">JEL0513</strain>
    </source>
</reference>
<dbReference type="Proteomes" id="UP001211907">
    <property type="component" value="Unassembled WGS sequence"/>
</dbReference>
<feature type="compositionally biased region" description="Low complexity" evidence="1">
    <location>
        <begin position="197"/>
        <end position="223"/>
    </location>
</feature>
<evidence type="ECO:0000256" key="1">
    <source>
        <dbReference type="SAM" id="MobiDB-lite"/>
    </source>
</evidence>
<dbReference type="InterPro" id="IPR001849">
    <property type="entry name" value="PH_domain"/>
</dbReference>
<feature type="domain" description="PH" evidence="2">
    <location>
        <begin position="83"/>
        <end position="185"/>
    </location>
</feature>
<evidence type="ECO:0000259" key="2">
    <source>
        <dbReference type="PROSITE" id="PS50003"/>
    </source>
</evidence>
<feature type="compositionally biased region" description="Basic and acidic residues" evidence="1">
    <location>
        <begin position="228"/>
        <end position="242"/>
    </location>
</feature>
<proteinExistence type="predicted"/>
<evidence type="ECO:0000313" key="4">
    <source>
        <dbReference type="Proteomes" id="UP001211907"/>
    </source>
</evidence>
<dbReference type="InterPro" id="IPR011993">
    <property type="entry name" value="PH-like_dom_sf"/>
</dbReference>